<dbReference type="PANTHER" id="PTHR43173">
    <property type="entry name" value="ABC1 FAMILY PROTEIN"/>
    <property type="match status" value="1"/>
</dbReference>
<protein>
    <recommendedName>
        <fullName evidence="1">ABC1 atypical kinase-like domain-containing protein</fullName>
    </recommendedName>
</protein>
<dbReference type="Pfam" id="PF03109">
    <property type="entry name" value="ABC1"/>
    <property type="match status" value="1"/>
</dbReference>
<proteinExistence type="predicted"/>
<dbReference type="InterPro" id="IPR004147">
    <property type="entry name" value="ABC1_dom"/>
</dbReference>
<accession>A0ABN9VTK4</accession>
<dbReference type="SUPFAM" id="SSF56112">
    <property type="entry name" value="Protein kinase-like (PK-like)"/>
    <property type="match status" value="1"/>
</dbReference>
<dbReference type="PANTHER" id="PTHR43173:SF12">
    <property type="entry name" value="PROTEIN KINASE SUPERFAMILY PROTEIN"/>
    <property type="match status" value="1"/>
</dbReference>
<feature type="domain" description="ABC1 atypical kinase-like" evidence="1">
    <location>
        <begin position="35"/>
        <end position="288"/>
    </location>
</feature>
<gene>
    <name evidence="2" type="ORF">PCOR1329_LOCUS60689</name>
</gene>
<evidence type="ECO:0000313" key="2">
    <source>
        <dbReference type="EMBL" id="CAK0876256.1"/>
    </source>
</evidence>
<feature type="non-terminal residue" evidence="2">
    <location>
        <position position="439"/>
    </location>
</feature>
<sequence length="439" mass="49512">MELRGVWPKAAQILSTRSDVLRWPQVRSALQCSYDHCAPFEEADVIEVLNNEWPGWSREYFLGGVLGTGSVGQVHELVGRYSGENFVLKVVFQKFYARMAEDFQLLRALGENDGDDDIARLLREMWLCLEESVAEITNEFDLVHEAEATRAGREVVAKAQAESAAVLARIEGARGIRLPRFDVVEVVDMWLGRSTMVQKKAVGVPLRNFLADIQPAEMRVQAKTAYYEAIFEIWGRMIFEENFFHADPHPGQFLHDASAGPGGKLWLLDWGLVQQLPKPVHRQLCEIYSLLGSLYEEVPQALKAAPGILRRWVGAFAAQEALEGAMDIVHRRFCERVADAMRKMGFSTAQNNSLILTATALSIFDTAVQHADVTKTRVYQQIDPLQGWPADILIFFRATQTLGGLTRDLSEDNGGMLSTVRSWWPHAQRCTARYQQEDE</sequence>
<dbReference type="InterPro" id="IPR051130">
    <property type="entry name" value="Mito_struct-func_regulator"/>
</dbReference>
<reference evidence="2" key="1">
    <citation type="submission" date="2023-10" db="EMBL/GenBank/DDBJ databases">
        <authorList>
            <person name="Chen Y."/>
            <person name="Shah S."/>
            <person name="Dougan E. K."/>
            <person name="Thang M."/>
            <person name="Chan C."/>
        </authorList>
    </citation>
    <scope>NUCLEOTIDE SEQUENCE [LARGE SCALE GENOMIC DNA]</scope>
</reference>
<comment type="caution">
    <text evidence="2">The sequence shown here is derived from an EMBL/GenBank/DDBJ whole genome shotgun (WGS) entry which is preliminary data.</text>
</comment>
<keyword evidence="3" id="KW-1185">Reference proteome</keyword>
<evidence type="ECO:0000259" key="1">
    <source>
        <dbReference type="Pfam" id="PF03109"/>
    </source>
</evidence>
<dbReference type="EMBL" id="CAUYUJ010017612">
    <property type="protein sequence ID" value="CAK0876256.1"/>
    <property type="molecule type" value="Genomic_DNA"/>
</dbReference>
<dbReference type="InterPro" id="IPR011009">
    <property type="entry name" value="Kinase-like_dom_sf"/>
</dbReference>
<organism evidence="2 3">
    <name type="scientific">Prorocentrum cordatum</name>
    <dbReference type="NCBI Taxonomy" id="2364126"/>
    <lineage>
        <taxon>Eukaryota</taxon>
        <taxon>Sar</taxon>
        <taxon>Alveolata</taxon>
        <taxon>Dinophyceae</taxon>
        <taxon>Prorocentrales</taxon>
        <taxon>Prorocentraceae</taxon>
        <taxon>Prorocentrum</taxon>
    </lineage>
</organism>
<name>A0ABN9VTK4_9DINO</name>
<dbReference type="Proteomes" id="UP001189429">
    <property type="component" value="Unassembled WGS sequence"/>
</dbReference>
<evidence type="ECO:0000313" key="3">
    <source>
        <dbReference type="Proteomes" id="UP001189429"/>
    </source>
</evidence>